<evidence type="ECO:0000256" key="1">
    <source>
        <dbReference type="SAM" id="MobiDB-lite"/>
    </source>
</evidence>
<dbReference type="RefSeq" id="WP_380084049.1">
    <property type="nucleotide sequence ID" value="NZ_JBHSWD010000003.1"/>
</dbReference>
<dbReference type="Pfam" id="PF12458">
    <property type="entry name" value="DUF3686"/>
    <property type="match status" value="1"/>
</dbReference>
<dbReference type="EMBL" id="JBHSWD010000003">
    <property type="protein sequence ID" value="MFC6592935.1"/>
    <property type="molecule type" value="Genomic_DNA"/>
</dbReference>
<feature type="domain" description="DUF3686" evidence="2">
    <location>
        <begin position="35"/>
        <end position="481"/>
    </location>
</feature>
<proteinExistence type="predicted"/>
<dbReference type="InterPro" id="IPR057224">
    <property type="entry name" value="DUF7902"/>
</dbReference>
<dbReference type="InterPro" id="IPR020958">
    <property type="entry name" value="DUF3686"/>
</dbReference>
<feature type="compositionally biased region" description="Low complexity" evidence="1">
    <location>
        <begin position="696"/>
        <end position="710"/>
    </location>
</feature>
<organism evidence="4 5">
    <name type="scientific">Deinococcus lacus</name>
    <dbReference type="NCBI Taxonomy" id="392561"/>
    <lineage>
        <taxon>Bacteria</taxon>
        <taxon>Thermotogati</taxon>
        <taxon>Deinococcota</taxon>
        <taxon>Deinococci</taxon>
        <taxon>Deinococcales</taxon>
        <taxon>Deinococcaceae</taxon>
        <taxon>Deinococcus</taxon>
    </lineage>
</organism>
<evidence type="ECO:0000313" key="4">
    <source>
        <dbReference type="EMBL" id="MFC6592935.1"/>
    </source>
</evidence>
<dbReference type="Pfam" id="PF25472">
    <property type="entry name" value="DUF7902"/>
    <property type="match status" value="1"/>
</dbReference>
<dbReference type="Proteomes" id="UP001596297">
    <property type="component" value="Unassembled WGS sequence"/>
</dbReference>
<keyword evidence="5" id="KW-1185">Reference proteome</keyword>
<name>A0ABW1YF22_9DEIO</name>
<comment type="caution">
    <text evidence="4">The sequence shown here is derived from an EMBL/GenBank/DDBJ whole genome shotgun (WGS) entry which is preliminary data.</text>
</comment>
<evidence type="ECO:0000259" key="2">
    <source>
        <dbReference type="Pfam" id="PF12458"/>
    </source>
</evidence>
<protein>
    <submittedName>
        <fullName evidence="4">DNA repair ATPase</fullName>
    </submittedName>
</protein>
<reference evidence="5" key="1">
    <citation type="journal article" date="2019" name="Int. J. Syst. Evol. Microbiol.">
        <title>The Global Catalogue of Microorganisms (GCM) 10K type strain sequencing project: providing services to taxonomists for standard genome sequencing and annotation.</title>
        <authorList>
            <consortium name="The Broad Institute Genomics Platform"/>
            <consortium name="The Broad Institute Genome Sequencing Center for Infectious Disease"/>
            <person name="Wu L."/>
            <person name="Ma J."/>
        </authorList>
    </citation>
    <scope>NUCLEOTIDE SEQUENCE [LARGE SCALE GENOMIC DNA]</scope>
    <source>
        <strain evidence="5">CGMCC 1.15772</strain>
    </source>
</reference>
<evidence type="ECO:0000259" key="3">
    <source>
        <dbReference type="Pfam" id="PF25472"/>
    </source>
</evidence>
<feature type="compositionally biased region" description="Basic and acidic residues" evidence="1">
    <location>
        <begin position="683"/>
        <end position="693"/>
    </location>
</feature>
<feature type="region of interest" description="Disordered" evidence="1">
    <location>
        <begin position="683"/>
        <end position="710"/>
    </location>
</feature>
<feature type="domain" description="DUF7902" evidence="3">
    <location>
        <begin position="602"/>
        <end position="685"/>
    </location>
</feature>
<evidence type="ECO:0000313" key="5">
    <source>
        <dbReference type="Proteomes" id="UP001596297"/>
    </source>
</evidence>
<gene>
    <name evidence="4" type="ORF">ACFP81_13615</name>
</gene>
<sequence>MTTEPLPTELEAQAVAEGGSYEVLRRRLSALAKGLEERAADLNTRRLAEFGDSKTTLLGRLRIMTDDNSVGRDIIQVGELLLFGFNVSRATGGAVNLGDVFGLYRLVQTGEGYEVEPVPLASSFLADPTFGRDFEELYAYYKNARLLQLTQRGDKLLMAFQMGERSSDMRVFRWAVSPRGEVRYLDARGSADLTYPPPFDFAWTRATREMEVSGRFPHLNILDTIFVGTGQGVLTVKTENNTETDKGIFAEPLDDNTQSLDDAQIEFARVGTLILLRVLPYREKHWRGLIYNTLTRRVTRMDAITQACIQLPEDHGLLFPGGYYLQGGDHRTFDAEMDGMQFERLQRSPNGEDVLYTFYEHEEGLSALFTYNLIARELQSPLFAHGHALLSDGRMVLFHDEGAEATRVHPMQVWQTPFVSDEYAASRPPSGTELGKLGNAALVRGISDLYQLARDIENPEVSAERYQALTAQTRKLFDAHHWFSGEVSPGLGDVLHEVSAAGENILDEFEKVQAMRAQAEAALNTARAEQKQLLGTLHPEDWDDIQPFVDALGAITAQRGKLLTIREQRYMDTAAIDALSTELGEAQTRIGTATGEFLAGPEALKPLSEEVKALSARADAAKSARELGEVLGDLGRVGAGLDTLSELLTRLPVDDATGRTRVLEGISGIYASLNALRAGADGRRKALGEEKPPRSSPRSLPSSRRALPVR</sequence>
<accession>A0ABW1YF22</accession>